<evidence type="ECO:0000313" key="1">
    <source>
        <dbReference type="EMBL" id="TEB38427.1"/>
    </source>
</evidence>
<protein>
    <submittedName>
        <fullName evidence="1">Uncharacterized protein</fullName>
    </submittedName>
</protein>
<keyword evidence="2" id="KW-1185">Reference proteome</keyword>
<sequence length="101" mass="11003">MGHGPWWMHPDSGLFNLIGATFIRNPQCIAAATFTPVRHRGLRLSLRECGAFDSAPSHSTVEGRRVAREKPVASFTALEGHSAFSTFQPPLIYPLPLTTGS</sequence>
<dbReference type="Proteomes" id="UP000298030">
    <property type="component" value="Unassembled WGS sequence"/>
</dbReference>
<reference evidence="1 2" key="1">
    <citation type="journal article" date="2019" name="Nat. Ecol. Evol.">
        <title>Megaphylogeny resolves global patterns of mushroom evolution.</title>
        <authorList>
            <person name="Varga T."/>
            <person name="Krizsan K."/>
            <person name="Foldi C."/>
            <person name="Dima B."/>
            <person name="Sanchez-Garcia M."/>
            <person name="Sanchez-Ramirez S."/>
            <person name="Szollosi G.J."/>
            <person name="Szarkandi J.G."/>
            <person name="Papp V."/>
            <person name="Albert L."/>
            <person name="Andreopoulos W."/>
            <person name="Angelini C."/>
            <person name="Antonin V."/>
            <person name="Barry K.W."/>
            <person name="Bougher N.L."/>
            <person name="Buchanan P."/>
            <person name="Buyck B."/>
            <person name="Bense V."/>
            <person name="Catcheside P."/>
            <person name="Chovatia M."/>
            <person name="Cooper J."/>
            <person name="Damon W."/>
            <person name="Desjardin D."/>
            <person name="Finy P."/>
            <person name="Geml J."/>
            <person name="Haridas S."/>
            <person name="Hughes K."/>
            <person name="Justo A."/>
            <person name="Karasinski D."/>
            <person name="Kautmanova I."/>
            <person name="Kiss B."/>
            <person name="Kocsube S."/>
            <person name="Kotiranta H."/>
            <person name="LaButti K.M."/>
            <person name="Lechner B.E."/>
            <person name="Liimatainen K."/>
            <person name="Lipzen A."/>
            <person name="Lukacs Z."/>
            <person name="Mihaltcheva S."/>
            <person name="Morgado L.N."/>
            <person name="Niskanen T."/>
            <person name="Noordeloos M.E."/>
            <person name="Ohm R.A."/>
            <person name="Ortiz-Santana B."/>
            <person name="Ovrebo C."/>
            <person name="Racz N."/>
            <person name="Riley R."/>
            <person name="Savchenko A."/>
            <person name="Shiryaev A."/>
            <person name="Soop K."/>
            <person name="Spirin V."/>
            <person name="Szebenyi C."/>
            <person name="Tomsovsky M."/>
            <person name="Tulloss R.E."/>
            <person name="Uehling J."/>
            <person name="Grigoriev I.V."/>
            <person name="Vagvolgyi C."/>
            <person name="Papp T."/>
            <person name="Martin F.M."/>
            <person name="Miettinen O."/>
            <person name="Hibbett D.S."/>
            <person name="Nagy L.G."/>
        </authorList>
    </citation>
    <scope>NUCLEOTIDE SEQUENCE [LARGE SCALE GENOMIC DNA]</scope>
    <source>
        <strain evidence="1 2">FP101781</strain>
    </source>
</reference>
<evidence type="ECO:0000313" key="2">
    <source>
        <dbReference type="Proteomes" id="UP000298030"/>
    </source>
</evidence>
<dbReference type="AlphaFoldDB" id="A0A4Y7TW95"/>
<accession>A0A4Y7TW95</accession>
<comment type="caution">
    <text evidence="1">The sequence shown here is derived from an EMBL/GenBank/DDBJ whole genome shotgun (WGS) entry which is preliminary data.</text>
</comment>
<organism evidence="1 2">
    <name type="scientific">Coprinellus micaceus</name>
    <name type="common">Glistening ink-cap mushroom</name>
    <name type="synonym">Coprinus micaceus</name>
    <dbReference type="NCBI Taxonomy" id="71717"/>
    <lineage>
        <taxon>Eukaryota</taxon>
        <taxon>Fungi</taxon>
        <taxon>Dikarya</taxon>
        <taxon>Basidiomycota</taxon>
        <taxon>Agaricomycotina</taxon>
        <taxon>Agaricomycetes</taxon>
        <taxon>Agaricomycetidae</taxon>
        <taxon>Agaricales</taxon>
        <taxon>Agaricineae</taxon>
        <taxon>Psathyrellaceae</taxon>
        <taxon>Coprinellus</taxon>
    </lineage>
</organism>
<proteinExistence type="predicted"/>
<gene>
    <name evidence="1" type="ORF">FA13DRAFT_1726112</name>
</gene>
<name>A0A4Y7TW95_COPMI</name>
<dbReference type="EMBL" id="QPFP01000003">
    <property type="protein sequence ID" value="TEB38427.1"/>
    <property type="molecule type" value="Genomic_DNA"/>
</dbReference>